<dbReference type="CDD" id="cd07995">
    <property type="entry name" value="TPK"/>
    <property type="match status" value="1"/>
</dbReference>
<dbReference type="GO" id="GO:0030975">
    <property type="term" value="F:thiamine binding"/>
    <property type="evidence" value="ECO:0007669"/>
    <property type="project" value="InterPro"/>
</dbReference>
<dbReference type="InterPro" id="IPR053149">
    <property type="entry name" value="TPK"/>
</dbReference>
<dbReference type="InterPro" id="IPR006282">
    <property type="entry name" value="Thi_PPkinase"/>
</dbReference>
<dbReference type="NCBIfam" id="TIGR01378">
    <property type="entry name" value="thi_PPkinase"/>
    <property type="match status" value="1"/>
</dbReference>
<dbReference type="SMART" id="SM00983">
    <property type="entry name" value="TPK_B1_binding"/>
    <property type="match status" value="1"/>
</dbReference>
<evidence type="ECO:0000256" key="4">
    <source>
        <dbReference type="ARBA" id="ARBA00022840"/>
    </source>
</evidence>
<evidence type="ECO:0000256" key="3">
    <source>
        <dbReference type="ARBA" id="ARBA00022777"/>
    </source>
</evidence>
<dbReference type="GO" id="GO:0006772">
    <property type="term" value="P:thiamine metabolic process"/>
    <property type="evidence" value="ECO:0007669"/>
    <property type="project" value="UniProtKB-UniRule"/>
</dbReference>
<gene>
    <name evidence="7" type="ORF">GCM10010995_17530</name>
</gene>
<evidence type="ECO:0000256" key="1">
    <source>
        <dbReference type="ARBA" id="ARBA00022679"/>
    </source>
</evidence>
<dbReference type="EC" id="2.7.6.2" evidence="5"/>
<reference evidence="7" key="2">
    <citation type="submission" date="2020-09" db="EMBL/GenBank/DDBJ databases">
        <authorList>
            <person name="Sun Q."/>
            <person name="Zhou Y."/>
        </authorList>
    </citation>
    <scope>NUCLEOTIDE SEQUENCE</scope>
    <source>
        <strain evidence="7">CGMCC 1.15758</strain>
    </source>
</reference>
<dbReference type="GO" id="GO:0016301">
    <property type="term" value="F:kinase activity"/>
    <property type="evidence" value="ECO:0007669"/>
    <property type="project" value="UniProtKB-KW"/>
</dbReference>
<sequence>MAKKAVLLINGEIDIAFCESYICQHLDDLPIYCADGAFNQIQNVKSLVNKVRMIIGDGDSIDHAKRLNIPYQQDDDQYSTDFEKALNHLRQHGYRELFLFGFGGREMDHYLGNISTLLRHQYQLKCQVIDRYGVSQLMHQKMCISNAKGKMVSIVPLFELIDLTLQGFAFDLDQYTLRFGEELGIRNHALQDELFIDYSQGDGLLFLSHDPYHRFLSK</sequence>
<dbReference type="InterPro" id="IPR036371">
    <property type="entry name" value="TPK_B1-bd_sf"/>
</dbReference>
<keyword evidence="1" id="KW-0808">Transferase</keyword>
<dbReference type="PANTHER" id="PTHR41299:SF1">
    <property type="entry name" value="THIAMINE PYROPHOSPHOKINASE"/>
    <property type="match status" value="1"/>
</dbReference>
<evidence type="ECO:0000256" key="5">
    <source>
        <dbReference type="NCBIfam" id="TIGR01378"/>
    </source>
</evidence>
<dbReference type="PANTHER" id="PTHR41299">
    <property type="entry name" value="THIAMINE PYROPHOSPHOKINASE"/>
    <property type="match status" value="1"/>
</dbReference>
<dbReference type="GO" id="GO:0004788">
    <property type="term" value="F:thiamine diphosphokinase activity"/>
    <property type="evidence" value="ECO:0007669"/>
    <property type="project" value="UniProtKB-UniRule"/>
</dbReference>
<keyword evidence="4" id="KW-0067">ATP-binding</keyword>
<evidence type="ECO:0000256" key="2">
    <source>
        <dbReference type="ARBA" id="ARBA00022741"/>
    </source>
</evidence>
<comment type="caution">
    <text evidence="7">The sequence shown here is derived from an EMBL/GenBank/DDBJ whole genome shotgun (WGS) entry which is preliminary data.</text>
</comment>
<proteinExistence type="predicted"/>
<dbReference type="Proteomes" id="UP000636949">
    <property type="component" value="Unassembled WGS sequence"/>
</dbReference>
<accession>A0A8J2Z591</accession>
<dbReference type="OrthoDB" id="9804377at2"/>
<name>A0A8J2Z591_9GAMM</name>
<dbReference type="InterPro" id="IPR007373">
    <property type="entry name" value="Thiamin_PyroPKinase_B1-bd"/>
</dbReference>
<evidence type="ECO:0000313" key="7">
    <source>
        <dbReference type="EMBL" id="GGG00658.1"/>
    </source>
</evidence>
<dbReference type="EMBL" id="BMJS01000020">
    <property type="protein sequence ID" value="GGG00658.1"/>
    <property type="molecule type" value="Genomic_DNA"/>
</dbReference>
<protein>
    <recommendedName>
        <fullName evidence="5">Thiamine diphosphokinase</fullName>
        <ecNumber evidence="5">2.7.6.2</ecNumber>
    </recommendedName>
</protein>
<reference evidence="7" key="1">
    <citation type="journal article" date="2014" name="Int. J. Syst. Evol. Microbiol.">
        <title>Complete genome sequence of Corynebacterium casei LMG S-19264T (=DSM 44701T), isolated from a smear-ripened cheese.</title>
        <authorList>
            <consortium name="US DOE Joint Genome Institute (JGI-PGF)"/>
            <person name="Walter F."/>
            <person name="Albersmeier A."/>
            <person name="Kalinowski J."/>
            <person name="Ruckert C."/>
        </authorList>
    </citation>
    <scope>NUCLEOTIDE SEQUENCE</scope>
    <source>
        <strain evidence="7">CGMCC 1.15758</strain>
    </source>
</reference>
<dbReference type="GO" id="GO:0009229">
    <property type="term" value="P:thiamine diphosphate biosynthetic process"/>
    <property type="evidence" value="ECO:0007669"/>
    <property type="project" value="InterPro"/>
</dbReference>
<dbReference type="SUPFAM" id="SSF63862">
    <property type="entry name" value="Thiamin pyrophosphokinase, substrate-binding domain"/>
    <property type="match status" value="1"/>
</dbReference>
<keyword evidence="3" id="KW-0418">Kinase</keyword>
<dbReference type="GO" id="GO:0005524">
    <property type="term" value="F:ATP binding"/>
    <property type="evidence" value="ECO:0007669"/>
    <property type="project" value="UniProtKB-KW"/>
</dbReference>
<dbReference type="InterPro" id="IPR007371">
    <property type="entry name" value="TPK_catalytic"/>
</dbReference>
<dbReference type="RefSeq" id="WP_157968274.1">
    <property type="nucleotide sequence ID" value="NZ_BMJS01000020.1"/>
</dbReference>
<organism evidence="7 8">
    <name type="scientific">Cysteiniphilum litorale</name>
    <dbReference type="NCBI Taxonomy" id="2056700"/>
    <lineage>
        <taxon>Bacteria</taxon>
        <taxon>Pseudomonadati</taxon>
        <taxon>Pseudomonadota</taxon>
        <taxon>Gammaproteobacteria</taxon>
        <taxon>Thiotrichales</taxon>
        <taxon>Fastidiosibacteraceae</taxon>
        <taxon>Cysteiniphilum</taxon>
    </lineage>
</organism>
<evidence type="ECO:0000313" key="8">
    <source>
        <dbReference type="Proteomes" id="UP000636949"/>
    </source>
</evidence>
<feature type="domain" description="Thiamin pyrophosphokinase thiamin-binding" evidence="6">
    <location>
        <begin position="133"/>
        <end position="204"/>
    </location>
</feature>
<dbReference type="SUPFAM" id="SSF63999">
    <property type="entry name" value="Thiamin pyrophosphokinase, catalytic domain"/>
    <property type="match status" value="1"/>
</dbReference>
<dbReference type="Pfam" id="PF04263">
    <property type="entry name" value="TPK_catalytic"/>
    <property type="match status" value="1"/>
</dbReference>
<dbReference type="Pfam" id="PF04265">
    <property type="entry name" value="TPK_B1_binding"/>
    <property type="match status" value="1"/>
</dbReference>
<keyword evidence="8" id="KW-1185">Reference proteome</keyword>
<dbReference type="Gene3D" id="3.40.50.10240">
    <property type="entry name" value="Thiamin pyrophosphokinase, catalytic domain"/>
    <property type="match status" value="1"/>
</dbReference>
<dbReference type="InterPro" id="IPR036759">
    <property type="entry name" value="TPK_catalytic_sf"/>
</dbReference>
<evidence type="ECO:0000259" key="6">
    <source>
        <dbReference type="SMART" id="SM00983"/>
    </source>
</evidence>
<dbReference type="AlphaFoldDB" id="A0A8J2Z591"/>
<keyword evidence="2" id="KW-0547">Nucleotide-binding</keyword>